<evidence type="ECO:0000256" key="2">
    <source>
        <dbReference type="ARBA" id="ARBA00009252"/>
    </source>
</evidence>
<feature type="compositionally biased region" description="Low complexity" evidence="7">
    <location>
        <begin position="1137"/>
        <end position="1152"/>
    </location>
</feature>
<organism evidence="9 10">
    <name type="scientific">Ladona fulva</name>
    <name type="common">Scarce chaser dragonfly</name>
    <name type="synonym">Libellula fulva</name>
    <dbReference type="NCBI Taxonomy" id="123851"/>
    <lineage>
        <taxon>Eukaryota</taxon>
        <taxon>Metazoa</taxon>
        <taxon>Ecdysozoa</taxon>
        <taxon>Arthropoda</taxon>
        <taxon>Hexapoda</taxon>
        <taxon>Insecta</taxon>
        <taxon>Pterygota</taxon>
        <taxon>Palaeoptera</taxon>
        <taxon>Odonata</taxon>
        <taxon>Epiprocta</taxon>
        <taxon>Anisoptera</taxon>
        <taxon>Libelluloidea</taxon>
        <taxon>Libellulidae</taxon>
        <taxon>Ladona</taxon>
    </lineage>
</organism>
<dbReference type="PANTHER" id="PTHR21704">
    <property type="entry name" value="NIPPED-B-LIKE PROTEIN DELANGIN SCC2-RELATED"/>
    <property type="match status" value="1"/>
</dbReference>
<comment type="subcellular location">
    <subcellularLocation>
        <location evidence="1 6">Nucleus</location>
    </subcellularLocation>
</comment>
<evidence type="ECO:0000256" key="4">
    <source>
        <dbReference type="ARBA" id="ARBA00023242"/>
    </source>
</evidence>
<dbReference type="PANTHER" id="PTHR21704:SF18">
    <property type="entry name" value="NIPPED-B-LIKE PROTEIN"/>
    <property type="match status" value="1"/>
</dbReference>
<feature type="domain" description="Sister chromatid cohesion C-terminal" evidence="8">
    <location>
        <begin position="1020"/>
        <end position="1117"/>
    </location>
</feature>
<evidence type="ECO:0000256" key="1">
    <source>
        <dbReference type="ARBA" id="ARBA00004123"/>
    </source>
</evidence>
<comment type="similarity">
    <text evidence="2 6">Belongs to the SCC2/Nipped-B family.</text>
</comment>
<gene>
    <name evidence="9" type="ORF">J437_LFUL001671</name>
</gene>
<dbReference type="SUPFAM" id="SSF48371">
    <property type="entry name" value="ARM repeat"/>
    <property type="match status" value="1"/>
</dbReference>
<reference evidence="9" key="2">
    <citation type="submission" date="2017-10" db="EMBL/GenBank/DDBJ databases">
        <title>Ladona fulva Genome sequencing and assembly.</title>
        <authorList>
            <person name="Murali S."/>
            <person name="Richards S."/>
            <person name="Bandaranaike D."/>
            <person name="Bellair M."/>
            <person name="Blankenburg K."/>
            <person name="Chao H."/>
            <person name="Dinh H."/>
            <person name="Doddapaneni H."/>
            <person name="Dugan-Rocha S."/>
            <person name="Elkadiri S."/>
            <person name="Gnanaolivu R."/>
            <person name="Hernandez B."/>
            <person name="Skinner E."/>
            <person name="Javaid M."/>
            <person name="Lee S."/>
            <person name="Li M."/>
            <person name="Ming W."/>
            <person name="Munidasa M."/>
            <person name="Muniz J."/>
            <person name="Nguyen L."/>
            <person name="Hughes D."/>
            <person name="Osuji N."/>
            <person name="Pu L.-L."/>
            <person name="Puazo M."/>
            <person name="Qu C."/>
            <person name="Quiroz J."/>
            <person name="Raj R."/>
            <person name="Weissenberger G."/>
            <person name="Xin Y."/>
            <person name="Zou X."/>
            <person name="Han Y."/>
            <person name="Worley K."/>
            <person name="Muzny D."/>
            <person name="Gibbs R."/>
        </authorList>
    </citation>
    <scope>NUCLEOTIDE SEQUENCE</scope>
    <source>
        <strain evidence="9">Sampled in the wild</strain>
    </source>
</reference>
<evidence type="ECO:0000256" key="5">
    <source>
        <dbReference type="ARBA" id="ARBA00023306"/>
    </source>
</evidence>
<accession>A0A8K0K3Q9</accession>
<dbReference type="Pfam" id="PF12830">
    <property type="entry name" value="Nipped-B_C"/>
    <property type="match status" value="1"/>
</dbReference>
<dbReference type="GO" id="GO:0034087">
    <property type="term" value="P:establishment of mitotic sister chromatid cohesion"/>
    <property type="evidence" value="ECO:0007669"/>
    <property type="project" value="TreeGrafter"/>
</dbReference>
<evidence type="ECO:0000256" key="6">
    <source>
        <dbReference type="RuleBase" id="RU364107"/>
    </source>
</evidence>
<evidence type="ECO:0000259" key="8">
    <source>
        <dbReference type="Pfam" id="PF12830"/>
    </source>
</evidence>
<reference evidence="9" key="1">
    <citation type="submission" date="2013-04" db="EMBL/GenBank/DDBJ databases">
        <authorList>
            <person name="Qu J."/>
            <person name="Murali S.C."/>
            <person name="Bandaranaike D."/>
            <person name="Bellair M."/>
            <person name="Blankenburg K."/>
            <person name="Chao H."/>
            <person name="Dinh H."/>
            <person name="Doddapaneni H."/>
            <person name="Downs B."/>
            <person name="Dugan-Rocha S."/>
            <person name="Elkadiri S."/>
            <person name="Gnanaolivu R.D."/>
            <person name="Hernandez B."/>
            <person name="Javaid M."/>
            <person name="Jayaseelan J.C."/>
            <person name="Lee S."/>
            <person name="Li M."/>
            <person name="Ming W."/>
            <person name="Munidasa M."/>
            <person name="Muniz J."/>
            <person name="Nguyen L."/>
            <person name="Ongeri F."/>
            <person name="Osuji N."/>
            <person name="Pu L.-L."/>
            <person name="Puazo M."/>
            <person name="Qu C."/>
            <person name="Quiroz J."/>
            <person name="Raj R."/>
            <person name="Weissenberger G."/>
            <person name="Xin Y."/>
            <person name="Zou X."/>
            <person name="Han Y."/>
            <person name="Richards S."/>
            <person name="Worley K."/>
            <person name="Muzny D."/>
            <person name="Gibbs R."/>
        </authorList>
    </citation>
    <scope>NUCLEOTIDE SEQUENCE</scope>
    <source>
        <strain evidence="9">Sampled in the wild</strain>
    </source>
</reference>
<dbReference type="InterPro" id="IPR026003">
    <property type="entry name" value="Cohesin_HEAT"/>
</dbReference>
<keyword evidence="10" id="KW-1185">Reference proteome</keyword>
<dbReference type="Proteomes" id="UP000792457">
    <property type="component" value="Unassembled WGS sequence"/>
</dbReference>
<dbReference type="InterPro" id="IPR033031">
    <property type="entry name" value="Scc2/Nipped-B"/>
</dbReference>
<dbReference type="GO" id="GO:0090694">
    <property type="term" value="C:Scc2-Scc4 cohesin loading complex"/>
    <property type="evidence" value="ECO:0007669"/>
    <property type="project" value="TreeGrafter"/>
</dbReference>
<name>A0A8K0K3Q9_LADFU</name>
<dbReference type="GO" id="GO:0010468">
    <property type="term" value="P:regulation of gene expression"/>
    <property type="evidence" value="ECO:0007669"/>
    <property type="project" value="InterPro"/>
</dbReference>
<evidence type="ECO:0000313" key="10">
    <source>
        <dbReference type="Proteomes" id="UP000792457"/>
    </source>
</evidence>
<dbReference type="InterPro" id="IPR024986">
    <property type="entry name" value="Nipped-B_C"/>
</dbReference>
<dbReference type="AlphaFoldDB" id="A0A8K0K3Q9"/>
<dbReference type="GO" id="GO:0140588">
    <property type="term" value="P:chromatin looping"/>
    <property type="evidence" value="ECO:0007669"/>
    <property type="project" value="InterPro"/>
</dbReference>
<feature type="non-terminal residue" evidence="9">
    <location>
        <position position="1"/>
    </location>
</feature>
<proteinExistence type="inferred from homology"/>
<protein>
    <recommendedName>
        <fullName evidence="6">Nipped-B protein</fullName>
    </recommendedName>
</protein>
<dbReference type="Pfam" id="PF12765">
    <property type="entry name" value="Cohesin_HEAT"/>
    <property type="match status" value="1"/>
</dbReference>
<dbReference type="InterPro" id="IPR016024">
    <property type="entry name" value="ARM-type_fold"/>
</dbReference>
<dbReference type="GO" id="GO:0061775">
    <property type="term" value="F:cohesin loader activity"/>
    <property type="evidence" value="ECO:0007669"/>
    <property type="project" value="InterPro"/>
</dbReference>
<feature type="compositionally biased region" description="Basic and acidic residues" evidence="7">
    <location>
        <begin position="171"/>
        <end position="184"/>
    </location>
</feature>
<dbReference type="OrthoDB" id="418242at2759"/>
<evidence type="ECO:0000256" key="7">
    <source>
        <dbReference type="SAM" id="MobiDB-lite"/>
    </source>
</evidence>
<keyword evidence="5 6" id="KW-0131">Cell cycle</keyword>
<feature type="region of interest" description="Disordered" evidence="7">
    <location>
        <begin position="164"/>
        <end position="184"/>
    </location>
</feature>
<keyword evidence="4 6" id="KW-0539">Nucleus</keyword>
<evidence type="ECO:0000256" key="3">
    <source>
        <dbReference type="ARBA" id="ARBA00022737"/>
    </source>
</evidence>
<dbReference type="GO" id="GO:0003682">
    <property type="term" value="F:chromatin binding"/>
    <property type="evidence" value="ECO:0007669"/>
    <property type="project" value="TreeGrafter"/>
</dbReference>
<keyword evidence="3 6" id="KW-0677">Repeat</keyword>
<evidence type="ECO:0000313" key="9">
    <source>
        <dbReference type="EMBL" id="KAG8227127.1"/>
    </source>
</evidence>
<feature type="region of interest" description="Disordered" evidence="7">
    <location>
        <begin position="1131"/>
        <end position="1152"/>
    </location>
</feature>
<dbReference type="EMBL" id="KZ308312">
    <property type="protein sequence ID" value="KAG8227127.1"/>
    <property type="molecule type" value="Genomic_DNA"/>
</dbReference>
<dbReference type="GO" id="GO:0071169">
    <property type="term" value="P:establishment of protein localization to chromatin"/>
    <property type="evidence" value="ECO:0007669"/>
    <property type="project" value="TreeGrafter"/>
</dbReference>
<dbReference type="GO" id="GO:1990414">
    <property type="term" value="P:replication-born double-strand break repair via sister chromatid exchange"/>
    <property type="evidence" value="ECO:0007669"/>
    <property type="project" value="TreeGrafter"/>
</dbReference>
<comment type="caution">
    <text evidence="9">The sequence shown here is derived from an EMBL/GenBank/DDBJ whole genome shotgun (WGS) entry which is preliminary data.</text>
</comment>
<sequence>MTSNPSPKECIVEQAMESKTLRKFENSIETSSIAEDVDGSSAEFVSLNHQILTMSSEAAKLKVLGYMPSISPGRLEMLLKVLEKIISCGMNISVLSDSGIEVDDSELNLQLERKVLTAANACLLSLHIMTSPNLSKAIYQEGVIENILSFTKFQIRSSSYSPLDQVNANDDGGKRSSSERKNSLGCSRKKDMVILNSKLNEIMALLTDFLNIQVLTDVQVLCISSFCLPSLFMEGVADLQLSSLKLITMFTYGHNASINISMFTALILHIIQSAVSFPDGISEDDRKMSVDKLMSNMLGAARKVLTKFLPPFISVCGKRSDTMDLRPLLDSFVTDILITLNNPFWPVSEMIVINLATTLYQGQYKSLVLFFVSKDAHMPLRVLSLEYFGRIVARLRRDGVAMQSKLSSVSKLADRIREELQFKESSEPKEKRMKEEKDDDELHQIQLLQKALLCFLAENGPTDFSSDITRQFYIAQWCVDANDIFSKLDMKSISNSKELPKPKESSVRKTNSRNVSMSFDEKTKELLIANNTTKKRKSKDDVEQESVTVEERNLEKFNLIEDGRRFLITEIKPFEITVTYGNRNGESLLHVGHESAGLISCYFSSKRSFYSSFNTYLKQILFVLTEQNIAIRSKALKCLAMVVEVDPAVLGDPDMLLGVQYSFSDCSASILNPKEDKHKSAEIPKSLLNVCHQIVDCLVENILQMEENCPVKDSEQPTKSKESDQLRSKSHYQRLSACFLTLYLFAKTRPQLLNPGGNQIISYVAKIFELVVPFLEHSSDLLLAQLEEFLMKAILTDSKCVVNDCLSCLSSTIKCRTHNYKLISDCLSNYYDHLRSCKSLHEKDPSDPGLIKSIPYSRRAMYTVGLMLKYFDFSLAEVRNDLPQPDQGLQSFAIQAVGYICIRYTETFFFVELKRLYMHSLLNSNASKCTKLQVLNILEMYLLEEEKKNSKQIQEWSKISKEENLKEMNDVSSGMASAVIQLYLKGILESFIHSSETIRLAVLRVVKNVIQQGLVHPAQSLEGMCLSYKFQKLVQEKMVRGHRIQKDGSHKALIGYFYSILRSKKKERRAIIVAMLKKFDEPGKSSLSEMLYMADNLALLPYGTLDEPHFLIHHMDAFLPENELNSGKIVDEEGSSSKRSSTSRQNSSSAISHLQAAENESSLLGRIPEDTTALLNCLLASQGYMLLLCLREHIKKVYSLKEGKILEYSPSKPNKQYEKTVNRHRSTPFNPEVILKAMKEEPKTDVKGRKSMVKQYLK</sequence>